<name>A0A2X0IDQ3_9ACTN</name>
<dbReference type="Pfam" id="PF12770">
    <property type="entry name" value="CHAT"/>
    <property type="match status" value="1"/>
</dbReference>
<evidence type="ECO:0000259" key="1">
    <source>
        <dbReference type="Pfam" id="PF12770"/>
    </source>
</evidence>
<organism evidence="2 3">
    <name type="scientific">Streptacidiphilus pinicola</name>
    <dbReference type="NCBI Taxonomy" id="2219663"/>
    <lineage>
        <taxon>Bacteria</taxon>
        <taxon>Bacillati</taxon>
        <taxon>Actinomycetota</taxon>
        <taxon>Actinomycetes</taxon>
        <taxon>Kitasatosporales</taxon>
        <taxon>Streptomycetaceae</taxon>
        <taxon>Streptacidiphilus</taxon>
    </lineage>
</organism>
<dbReference type="AlphaFoldDB" id="A0A2X0IDQ3"/>
<sequence>MPADSHYVSPEDVSPLLALVGGDPDARVRDEALGAAAALPLDGAARQHVGELVIERLETNDPLPRPVLAALGRLEVPAVQAHVSRLIGDTLPSSGLIRAKPRSPTLVAIAPGLVDPELVAAVGTGLLTGKEFPDDLTGLGLLPQDDARRLLSELIAELVAAQDADDQVLAAATNRLGRVVKALPVDVAAELPSLAVPVSEERANWLGGLVTLAPPADVLASVYERLDQSSGSARLSTVRAVRRVASKLGRPPTRWPQPTSRPGAFADLAGLVTSVQPAVDPPPSLQPYHWRGRFPVERMMSVGGDAGVGTTRYAVSDAMMGAIGDVLSTWAVGADDTRQAYARLDAPERVPPGRVFELRVGLAKTPSPGLMQLAPFPVPTRAFKLDVQLHAQGFDLLGGGALSLSMEATPDDPYPYQMLRLRAIDDDEKFTATRVVTAAYSIDERLIGIASRTVLVGDAVLATPARPPGNAWVLPDDPDTRPDLEIIIAPGNDQTGNVHTWSYRSPHLDVPTLAAPLRTEFEGQKDYAQHARQGIEDRETADILPEYLRGVSKIIGRAVPAEIWAALRAVTRAGVSPTVLLATYDPYVPWELAREPEVPQDAEHPAANQGTDPGPLGARAVIGRWIYNTQTRTAVPPAQLTARTMAVVSGEYKSNPLPEATDEATHLNRHYGAVQVSAKAREVLDFLARSDAPELLHLAVHGRFDMTGTADGILMDDGRTYLDPTSVLGVNTGPGGRIAVRFVFLNACQLGQEEKLLGQTAGMVPSFLSLGVGAAIAPLWKVNDTVARTIAESFYAEALSKSIPPAEYMRRQREAAVGRTGTELSTPLAYLFFGHPRLTIDWNHQGAS</sequence>
<comment type="caution">
    <text evidence="2">The sequence shown here is derived from an EMBL/GenBank/DDBJ whole genome shotgun (WGS) entry which is preliminary data.</text>
</comment>
<proteinExistence type="predicted"/>
<dbReference type="InterPro" id="IPR024983">
    <property type="entry name" value="CHAT_dom"/>
</dbReference>
<dbReference type="Proteomes" id="UP000248889">
    <property type="component" value="Unassembled WGS sequence"/>
</dbReference>
<dbReference type="RefSeq" id="WP_111506815.1">
    <property type="nucleotide sequence ID" value="NZ_QKYN01000154.1"/>
</dbReference>
<dbReference type="OrthoDB" id="4230780at2"/>
<evidence type="ECO:0000313" key="3">
    <source>
        <dbReference type="Proteomes" id="UP000248889"/>
    </source>
</evidence>
<evidence type="ECO:0000313" key="2">
    <source>
        <dbReference type="EMBL" id="RAG81551.1"/>
    </source>
</evidence>
<protein>
    <recommendedName>
        <fullName evidence="1">CHAT domain-containing protein</fullName>
    </recommendedName>
</protein>
<reference evidence="2 3" key="1">
    <citation type="submission" date="2018-06" db="EMBL/GenBank/DDBJ databases">
        <title>Streptacidiphilus pinicola sp. nov., isolated from pine grove soil.</title>
        <authorList>
            <person name="Roh S.G."/>
            <person name="Park S."/>
            <person name="Kim M.-K."/>
            <person name="Yun B.-R."/>
            <person name="Park J."/>
            <person name="Kim M.J."/>
            <person name="Kim Y.S."/>
            <person name="Kim S.B."/>
        </authorList>
    </citation>
    <scope>NUCLEOTIDE SEQUENCE [LARGE SCALE GENOMIC DNA]</scope>
    <source>
        <strain evidence="2 3">MMS16-CNU450</strain>
    </source>
</reference>
<accession>A0A2X0IDQ3</accession>
<gene>
    <name evidence="2" type="ORF">DN069_32370</name>
</gene>
<feature type="domain" description="CHAT" evidence="1">
    <location>
        <begin position="646"/>
        <end position="817"/>
    </location>
</feature>
<keyword evidence="3" id="KW-1185">Reference proteome</keyword>
<dbReference type="EMBL" id="QKYN01000154">
    <property type="protein sequence ID" value="RAG81551.1"/>
    <property type="molecule type" value="Genomic_DNA"/>
</dbReference>